<dbReference type="Proteomes" id="UP000184356">
    <property type="component" value="Unassembled WGS sequence"/>
</dbReference>
<dbReference type="InterPro" id="IPR006035">
    <property type="entry name" value="Ureohydrolase"/>
</dbReference>
<evidence type="ECO:0008006" key="7">
    <source>
        <dbReference type="Google" id="ProtNLM"/>
    </source>
</evidence>
<gene>
    <name evidence="5" type="ORF">ASPSYDRAFT_60780</name>
</gene>
<keyword evidence="6" id="KW-1185">Reference proteome</keyword>
<name>A0A1L9T6V3_9EURO</name>
<dbReference type="PROSITE" id="PS51409">
    <property type="entry name" value="ARGINASE_2"/>
    <property type="match status" value="1"/>
</dbReference>
<evidence type="ECO:0000256" key="4">
    <source>
        <dbReference type="PROSITE-ProRule" id="PRU00742"/>
    </source>
</evidence>
<dbReference type="CDD" id="cd09999">
    <property type="entry name" value="Arginase-like_1"/>
    <property type="match status" value="1"/>
</dbReference>
<dbReference type="SUPFAM" id="SSF52768">
    <property type="entry name" value="Arginase/deacetylase"/>
    <property type="match status" value="1"/>
</dbReference>
<dbReference type="OrthoDB" id="9992747at2759"/>
<sequence length="304" mass="33244">MPANAIRIIFSPYHVGLRDHRVGNGPHRIRASGLEQQLHNLGIPTDLITVKSVDDHEGEIGRSFEIMRRISTAVQESVAANRFPLILSGNCMSSAAVACGLEEQDKRNLSYVYFDAHDDLDSPDVNENGYFDAMGLSMLRGESWKTLMRTVPGFHGGFDGGFEFNRRFLYCGLRDQSSVQRQRVIDAGMQAIWGSTEGAKVDFVGELKTRLAQQSYSPALVHLDLDVLDDSYGKVNSYPSPGGMFEDELIECMGLVPRMASAKSLTVCSFDPNAGDGDRIAGIAARAITNFVNSLLDTGALCIS</sequence>
<dbReference type="GO" id="GO:0005829">
    <property type="term" value="C:cytosol"/>
    <property type="evidence" value="ECO:0007669"/>
    <property type="project" value="TreeGrafter"/>
</dbReference>
<keyword evidence="2" id="KW-0378">Hydrolase</keyword>
<dbReference type="GO" id="GO:0030145">
    <property type="term" value="F:manganese ion binding"/>
    <property type="evidence" value="ECO:0007669"/>
    <property type="project" value="TreeGrafter"/>
</dbReference>
<dbReference type="InterPro" id="IPR023696">
    <property type="entry name" value="Ureohydrolase_dom_sf"/>
</dbReference>
<evidence type="ECO:0000256" key="1">
    <source>
        <dbReference type="ARBA" id="ARBA00022723"/>
    </source>
</evidence>
<keyword evidence="3" id="KW-0464">Manganese</keyword>
<dbReference type="STRING" id="1036612.A0A1L9T6V3"/>
<dbReference type="Gene3D" id="3.40.800.10">
    <property type="entry name" value="Ureohydrolase domain"/>
    <property type="match status" value="1"/>
</dbReference>
<dbReference type="RefSeq" id="XP_040698829.1">
    <property type="nucleotide sequence ID" value="XM_040849900.1"/>
</dbReference>
<dbReference type="AlphaFoldDB" id="A0A1L9T6V3"/>
<protein>
    <recommendedName>
        <fullName evidence="7">Arginase</fullName>
    </recommendedName>
</protein>
<organism evidence="5 6">
    <name type="scientific">Aspergillus sydowii CBS 593.65</name>
    <dbReference type="NCBI Taxonomy" id="1036612"/>
    <lineage>
        <taxon>Eukaryota</taxon>
        <taxon>Fungi</taxon>
        <taxon>Dikarya</taxon>
        <taxon>Ascomycota</taxon>
        <taxon>Pezizomycotina</taxon>
        <taxon>Eurotiomycetes</taxon>
        <taxon>Eurotiomycetidae</taxon>
        <taxon>Eurotiales</taxon>
        <taxon>Aspergillaceae</taxon>
        <taxon>Aspergillus</taxon>
        <taxon>Aspergillus subgen. Nidulantes</taxon>
    </lineage>
</organism>
<proteinExistence type="inferred from homology"/>
<dbReference type="PANTHER" id="PTHR43782:SF3">
    <property type="entry name" value="ARGINASE"/>
    <property type="match status" value="1"/>
</dbReference>
<evidence type="ECO:0000313" key="6">
    <source>
        <dbReference type="Proteomes" id="UP000184356"/>
    </source>
</evidence>
<dbReference type="Pfam" id="PF00491">
    <property type="entry name" value="Arginase"/>
    <property type="match status" value="1"/>
</dbReference>
<dbReference type="GeneID" id="63765973"/>
<evidence type="ECO:0000256" key="2">
    <source>
        <dbReference type="ARBA" id="ARBA00022801"/>
    </source>
</evidence>
<dbReference type="GO" id="GO:0005634">
    <property type="term" value="C:nucleus"/>
    <property type="evidence" value="ECO:0007669"/>
    <property type="project" value="TreeGrafter"/>
</dbReference>
<evidence type="ECO:0000313" key="5">
    <source>
        <dbReference type="EMBL" id="OJJ55023.1"/>
    </source>
</evidence>
<comment type="similarity">
    <text evidence="4">Belongs to the arginase family.</text>
</comment>
<accession>A0A1L9T6V3</accession>
<dbReference type="VEuPathDB" id="FungiDB:ASPSYDRAFT_60780"/>
<dbReference type="GO" id="GO:0004053">
    <property type="term" value="F:arginase activity"/>
    <property type="evidence" value="ECO:0007669"/>
    <property type="project" value="TreeGrafter"/>
</dbReference>
<dbReference type="EMBL" id="KV878593">
    <property type="protein sequence ID" value="OJJ55023.1"/>
    <property type="molecule type" value="Genomic_DNA"/>
</dbReference>
<keyword evidence="1" id="KW-0479">Metal-binding</keyword>
<reference evidence="6" key="1">
    <citation type="journal article" date="2017" name="Genome Biol.">
        <title>Comparative genomics reveals high biological diversity and specific adaptations in the industrially and medically important fungal genus Aspergillus.</title>
        <authorList>
            <person name="de Vries R.P."/>
            <person name="Riley R."/>
            <person name="Wiebenga A."/>
            <person name="Aguilar-Osorio G."/>
            <person name="Amillis S."/>
            <person name="Uchima C.A."/>
            <person name="Anderluh G."/>
            <person name="Asadollahi M."/>
            <person name="Askin M."/>
            <person name="Barry K."/>
            <person name="Battaglia E."/>
            <person name="Bayram O."/>
            <person name="Benocci T."/>
            <person name="Braus-Stromeyer S.A."/>
            <person name="Caldana C."/>
            <person name="Canovas D."/>
            <person name="Cerqueira G.C."/>
            <person name="Chen F."/>
            <person name="Chen W."/>
            <person name="Choi C."/>
            <person name="Clum A."/>
            <person name="Dos Santos R.A."/>
            <person name="Damasio A.R."/>
            <person name="Diallinas G."/>
            <person name="Emri T."/>
            <person name="Fekete E."/>
            <person name="Flipphi M."/>
            <person name="Freyberg S."/>
            <person name="Gallo A."/>
            <person name="Gournas C."/>
            <person name="Habgood R."/>
            <person name="Hainaut M."/>
            <person name="Harispe M.L."/>
            <person name="Henrissat B."/>
            <person name="Hilden K.S."/>
            <person name="Hope R."/>
            <person name="Hossain A."/>
            <person name="Karabika E."/>
            <person name="Karaffa L."/>
            <person name="Karanyi Z."/>
            <person name="Krasevec N."/>
            <person name="Kuo A."/>
            <person name="Kusch H."/>
            <person name="LaButti K."/>
            <person name="Lagendijk E.L."/>
            <person name="Lapidus A."/>
            <person name="Levasseur A."/>
            <person name="Lindquist E."/>
            <person name="Lipzen A."/>
            <person name="Logrieco A.F."/>
            <person name="MacCabe A."/>
            <person name="Maekelae M.R."/>
            <person name="Malavazi I."/>
            <person name="Melin P."/>
            <person name="Meyer V."/>
            <person name="Mielnichuk N."/>
            <person name="Miskei M."/>
            <person name="Molnar A.P."/>
            <person name="Mule G."/>
            <person name="Ngan C.Y."/>
            <person name="Orejas M."/>
            <person name="Orosz E."/>
            <person name="Ouedraogo J.P."/>
            <person name="Overkamp K.M."/>
            <person name="Park H.-S."/>
            <person name="Perrone G."/>
            <person name="Piumi F."/>
            <person name="Punt P.J."/>
            <person name="Ram A.F."/>
            <person name="Ramon A."/>
            <person name="Rauscher S."/>
            <person name="Record E."/>
            <person name="Riano-Pachon D.M."/>
            <person name="Robert V."/>
            <person name="Roehrig J."/>
            <person name="Ruller R."/>
            <person name="Salamov A."/>
            <person name="Salih N.S."/>
            <person name="Samson R.A."/>
            <person name="Sandor E."/>
            <person name="Sanguinetti M."/>
            <person name="Schuetze T."/>
            <person name="Sepcic K."/>
            <person name="Shelest E."/>
            <person name="Sherlock G."/>
            <person name="Sophianopoulou V."/>
            <person name="Squina F.M."/>
            <person name="Sun H."/>
            <person name="Susca A."/>
            <person name="Todd R.B."/>
            <person name="Tsang A."/>
            <person name="Unkles S.E."/>
            <person name="van de Wiele N."/>
            <person name="van Rossen-Uffink D."/>
            <person name="Oliveira J.V."/>
            <person name="Vesth T.C."/>
            <person name="Visser J."/>
            <person name="Yu J.-H."/>
            <person name="Zhou M."/>
            <person name="Andersen M.R."/>
            <person name="Archer D.B."/>
            <person name="Baker S.E."/>
            <person name="Benoit I."/>
            <person name="Brakhage A.A."/>
            <person name="Braus G.H."/>
            <person name="Fischer R."/>
            <person name="Frisvad J.C."/>
            <person name="Goldman G.H."/>
            <person name="Houbraken J."/>
            <person name="Oakley B."/>
            <person name="Pocsi I."/>
            <person name="Scazzocchio C."/>
            <person name="Seiboth B."/>
            <person name="vanKuyk P.A."/>
            <person name="Wortman J."/>
            <person name="Dyer P.S."/>
            <person name="Grigoriev I.V."/>
        </authorList>
    </citation>
    <scope>NUCLEOTIDE SEQUENCE [LARGE SCALE GENOMIC DNA]</scope>
    <source>
        <strain evidence="6">CBS 593.65</strain>
    </source>
</reference>
<dbReference type="PANTHER" id="PTHR43782">
    <property type="entry name" value="ARGINASE"/>
    <property type="match status" value="1"/>
</dbReference>
<evidence type="ECO:0000256" key="3">
    <source>
        <dbReference type="ARBA" id="ARBA00023211"/>
    </source>
</evidence>